<protein>
    <submittedName>
        <fullName evidence="1">Uncharacterized protein</fullName>
    </submittedName>
</protein>
<evidence type="ECO:0000313" key="1">
    <source>
        <dbReference type="EMBL" id="PXY38769.1"/>
    </source>
</evidence>
<reference evidence="1 2" key="1">
    <citation type="submission" date="2018-05" db="EMBL/GenBank/DDBJ databases">
        <title>Flavobacterium sp. strain IMCC34759, incomplete genome.</title>
        <authorList>
            <person name="Joung Y."/>
            <person name="Cho J."/>
        </authorList>
    </citation>
    <scope>NUCLEOTIDE SEQUENCE [LARGE SCALE GENOMIC DNA]</scope>
    <source>
        <strain evidence="1 2">IMCC34759</strain>
    </source>
</reference>
<dbReference type="AlphaFoldDB" id="A0A2V4BIP0"/>
<name>A0A2V4BIP0_9FLAO</name>
<evidence type="ECO:0000313" key="2">
    <source>
        <dbReference type="Proteomes" id="UP000247903"/>
    </source>
</evidence>
<organism evidence="1 2">
    <name type="scientific">Flavobacterium cheongpyeongense</name>
    <dbReference type="NCBI Taxonomy" id="2212651"/>
    <lineage>
        <taxon>Bacteria</taxon>
        <taxon>Pseudomonadati</taxon>
        <taxon>Bacteroidota</taxon>
        <taxon>Flavobacteriia</taxon>
        <taxon>Flavobacteriales</taxon>
        <taxon>Flavobacteriaceae</taxon>
        <taxon>Flavobacterium</taxon>
    </lineage>
</organism>
<gene>
    <name evidence="1" type="ORF">DMB65_21380</name>
</gene>
<sequence length="60" mass="6610">MRQKKSAFGCPISGSRLLVRNNSVSISVSVSVSFVFASFCFPNYNTGLKSADSRRRSYTP</sequence>
<dbReference type="Proteomes" id="UP000247903">
    <property type="component" value="Unassembled WGS sequence"/>
</dbReference>
<keyword evidence="2" id="KW-1185">Reference proteome</keyword>
<comment type="caution">
    <text evidence="1">The sequence shown here is derived from an EMBL/GenBank/DDBJ whole genome shotgun (WGS) entry which is preliminary data.</text>
</comment>
<dbReference type="EMBL" id="QJHK01000033">
    <property type="protein sequence ID" value="PXY38769.1"/>
    <property type="molecule type" value="Genomic_DNA"/>
</dbReference>
<proteinExistence type="predicted"/>
<accession>A0A2V4BIP0</accession>